<dbReference type="Pfam" id="PF02277">
    <property type="entry name" value="DBI_PRT"/>
    <property type="match status" value="1"/>
</dbReference>
<dbReference type="RefSeq" id="WP_166275706.1">
    <property type="nucleotide sequence ID" value="NZ_JTHE03000088.1"/>
</dbReference>
<evidence type="ECO:0000313" key="2">
    <source>
        <dbReference type="EMBL" id="MCM1984097.1"/>
    </source>
</evidence>
<dbReference type="NCBIfam" id="NF003373">
    <property type="entry name" value="PRK04447.1-6"/>
    <property type="match status" value="1"/>
</dbReference>
<reference evidence="2 3" key="1">
    <citation type="journal article" date="2015" name="Genome Announc.">
        <title>Draft Genome Sequence of Filamentous Marine Cyanobacterium Lyngbya confervoides Strain BDU141951.</title>
        <authorList>
            <person name="Chandrababunaidu M.M."/>
            <person name="Sen D."/>
            <person name="Tripathy S."/>
        </authorList>
    </citation>
    <scope>NUCLEOTIDE SEQUENCE [LARGE SCALE GENOMIC DNA]</scope>
    <source>
        <strain evidence="2 3">BDU141951</strain>
    </source>
</reference>
<dbReference type="HAMAP" id="MF_01086">
    <property type="entry name" value="UPF0284"/>
    <property type="match status" value="1"/>
</dbReference>
<dbReference type="NCBIfam" id="TIGR00303">
    <property type="entry name" value="nicotinate mononucleotide-dependent phosphoribosyltransferase CobT"/>
    <property type="match status" value="1"/>
</dbReference>
<dbReference type="CDD" id="cd02439">
    <property type="entry name" value="DMB-PRT_CobT"/>
    <property type="match status" value="1"/>
</dbReference>
<proteinExistence type="inferred from homology"/>
<dbReference type="SUPFAM" id="SSF52733">
    <property type="entry name" value="Nicotinate mononucleotide:5,6-dimethylbenzimidazole phosphoribosyltransferase (CobT)"/>
    <property type="match status" value="1"/>
</dbReference>
<comment type="similarity">
    <text evidence="1">Belongs to the UPF0284 family.</text>
</comment>
<accession>A0ABD4T682</accession>
<evidence type="ECO:0000256" key="1">
    <source>
        <dbReference type="HAMAP-Rule" id="MF_01086"/>
    </source>
</evidence>
<dbReference type="Proteomes" id="UP000031561">
    <property type="component" value="Unassembled WGS sequence"/>
</dbReference>
<dbReference type="Gene3D" id="3.40.50.10210">
    <property type="match status" value="1"/>
</dbReference>
<keyword evidence="3" id="KW-1185">Reference proteome</keyword>
<dbReference type="InterPro" id="IPR003200">
    <property type="entry name" value="Nict_dMeBzImd_PRibTrfase"/>
</dbReference>
<protein>
    <recommendedName>
        <fullName evidence="1">UPF0284 protein QQ91_0014835</fullName>
    </recommendedName>
</protein>
<comment type="caution">
    <text evidence="2">The sequence shown here is derived from an EMBL/GenBank/DDBJ whole genome shotgun (WGS) entry which is preliminary data.</text>
</comment>
<name>A0ABD4T682_9CYAN</name>
<evidence type="ECO:0000313" key="3">
    <source>
        <dbReference type="Proteomes" id="UP000031561"/>
    </source>
</evidence>
<dbReference type="PANTHER" id="PTHR38811:SF1">
    <property type="entry name" value="UPF0284 PROTEIN SLL1500"/>
    <property type="match status" value="1"/>
</dbReference>
<dbReference type="AlphaFoldDB" id="A0ABD4T682"/>
<dbReference type="EMBL" id="JTHE03000088">
    <property type="protein sequence ID" value="MCM1984097.1"/>
    <property type="molecule type" value="Genomic_DNA"/>
</dbReference>
<dbReference type="InterPro" id="IPR036087">
    <property type="entry name" value="Nict_dMeBzImd_PRibTrfase_sf"/>
</dbReference>
<dbReference type="InterPro" id="IPR002805">
    <property type="entry name" value="Nict_dMeBzImd_PRibTrfase_arc"/>
</dbReference>
<dbReference type="PANTHER" id="PTHR38811">
    <property type="match status" value="1"/>
</dbReference>
<organism evidence="2 3">
    <name type="scientific">Lyngbya confervoides BDU141951</name>
    <dbReference type="NCBI Taxonomy" id="1574623"/>
    <lineage>
        <taxon>Bacteria</taxon>
        <taxon>Bacillati</taxon>
        <taxon>Cyanobacteriota</taxon>
        <taxon>Cyanophyceae</taxon>
        <taxon>Oscillatoriophycideae</taxon>
        <taxon>Oscillatoriales</taxon>
        <taxon>Microcoleaceae</taxon>
        <taxon>Lyngbya</taxon>
    </lineage>
</organism>
<sequence>MIRVCTEPVQGSEWLQRYRGASPTFCCVLGFTDTGLYPGISAAGRTIEDRKWTAIADMEFLVNGPGQRPQHRLPPLTAGASPAIISRAIAAQMGWPIWILNAGLPVRPSFPCIDLGGAPARCLSTGVALEMRTVLHLFQAGLSWGARLGQQSQEYVILSECVVGGTTTALGVLAGLGYPAANKVNSSHRYCNHLQKWRLVRQGLDTFELYQSHPEIPEPFRVVAALGDPMQIAVAGLALALSQTRGVLLAGGTQMLAVYALILAINQAMDLDCNLDQIVVGTTPWVVDDPSGDTVGLAKSIGHVALMTSNLSFHQSRFPELRAYESGYVKEGVGAGGCAIAAHLHQNWGSQDILQATEASLRQYQQHDQPQSGCLLTR</sequence>
<gene>
    <name evidence="2" type="ORF">QQ91_0014835</name>
</gene>